<dbReference type="Proteomes" id="UP000245802">
    <property type="component" value="Chromosome"/>
</dbReference>
<dbReference type="Pfam" id="PF00069">
    <property type="entry name" value="Pkinase"/>
    <property type="match status" value="1"/>
</dbReference>
<gene>
    <name evidence="7" type="ORF">C1280_01460</name>
</gene>
<proteinExistence type="predicted"/>
<keyword evidence="8" id="KW-1185">Reference proteome</keyword>
<organism evidence="7 8">
    <name type="scientific">Gemmata obscuriglobus</name>
    <dbReference type="NCBI Taxonomy" id="114"/>
    <lineage>
        <taxon>Bacteria</taxon>
        <taxon>Pseudomonadati</taxon>
        <taxon>Planctomycetota</taxon>
        <taxon>Planctomycetia</taxon>
        <taxon>Gemmatales</taxon>
        <taxon>Gemmataceae</taxon>
        <taxon>Gemmata</taxon>
    </lineage>
</organism>
<reference evidence="7 8" key="1">
    <citation type="submission" date="2018-01" db="EMBL/GenBank/DDBJ databases">
        <title>G. obscuriglobus.</title>
        <authorList>
            <person name="Franke J."/>
            <person name="Blomberg W."/>
            <person name="Selmecki A."/>
        </authorList>
    </citation>
    <scope>NUCLEOTIDE SEQUENCE [LARGE SCALE GENOMIC DNA]</scope>
    <source>
        <strain evidence="7 8">DSM 5831</strain>
    </source>
</reference>
<dbReference type="GO" id="GO:0004674">
    <property type="term" value="F:protein serine/threonine kinase activity"/>
    <property type="evidence" value="ECO:0007669"/>
    <property type="project" value="UniProtKB-KW"/>
</dbReference>
<sequence>MSKSHRVRPFWKGEREGDSMSRPARRHARKPRYNGRSAMTAIASTLRSDMESTRLHDSLPHPSTLPLAGGGGTTDELTAHYRAILSGTDPGWAAGCRDLNLVGRGGQGVVFFARREGSDGFALPVALKVFSPEQFRTAEAYTEDMARIAAVAARVAAVQHENLVAVHHFSEHRGVRVMRMEWVDGIDLRLVLTPATLERTRARLGPEHLRFVEDVVLTDGPAQPRIKPGVATHILRDCLAALAALHREGITHGDLKPANVMLKRTGSAKVVDVGSAADLRSAEGRRAWSPLYAAPEVLDGAPVTPQSDLASLGYVLIEMMAGRSPFEGFVGVSGLIESKRTLEHRLADVLPHEVVGSDLLVSLCRRLVAADPEKRFPDAEAADLGRRGAAAFHRQLVKGDLASEYGNDLRVWLDALAGDGSSHG</sequence>
<dbReference type="GO" id="GO:0005524">
    <property type="term" value="F:ATP binding"/>
    <property type="evidence" value="ECO:0007669"/>
    <property type="project" value="UniProtKB-KW"/>
</dbReference>
<keyword evidence="7" id="KW-0723">Serine/threonine-protein kinase</keyword>
<dbReference type="EMBL" id="CP025958">
    <property type="protein sequence ID" value="AWM35824.1"/>
    <property type="molecule type" value="Genomic_DNA"/>
</dbReference>
<evidence type="ECO:0000256" key="2">
    <source>
        <dbReference type="ARBA" id="ARBA00022741"/>
    </source>
</evidence>
<dbReference type="AlphaFoldDB" id="A0A2Z3H2J5"/>
<feature type="region of interest" description="Disordered" evidence="5">
    <location>
        <begin position="1"/>
        <end position="72"/>
    </location>
</feature>
<keyword evidence="3 7" id="KW-0418">Kinase</keyword>
<dbReference type="PROSITE" id="PS50011">
    <property type="entry name" value="PROTEIN_KINASE_DOM"/>
    <property type="match status" value="1"/>
</dbReference>
<dbReference type="InterPro" id="IPR008271">
    <property type="entry name" value="Ser/Thr_kinase_AS"/>
</dbReference>
<accession>A0A2Z3H2J5</accession>
<name>A0A2Z3H2J5_9BACT</name>
<evidence type="ECO:0000256" key="5">
    <source>
        <dbReference type="SAM" id="MobiDB-lite"/>
    </source>
</evidence>
<dbReference type="InterPro" id="IPR000719">
    <property type="entry name" value="Prot_kinase_dom"/>
</dbReference>
<dbReference type="OrthoDB" id="6111975at2"/>
<feature type="compositionally biased region" description="Basic residues" evidence="5">
    <location>
        <begin position="23"/>
        <end position="33"/>
    </location>
</feature>
<dbReference type="KEGG" id="gog:C1280_01460"/>
<evidence type="ECO:0000313" key="8">
    <source>
        <dbReference type="Proteomes" id="UP000245802"/>
    </source>
</evidence>
<dbReference type="SMART" id="SM00220">
    <property type="entry name" value="S_TKc"/>
    <property type="match status" value="1"/>
</dbReference>
<dbReference type="PANTHER" id="PTHR43289:SF6">
    <property type="entry name" value="SERINE_THREONINE-PROTEIN KINASE NEKL-3"/>
    <property type="match status" value="1"/>
</dbReference>
<evidence type="ECO:0000259" key="6">
    <source>
        <dbReference type="PROSITE" id="PS50011"/>
    </source>
</evidence>
<keyword evidence="4" id="KW-0067">ATP-binding</keyword>
<dbReference type="SUPFAM" id="SSF56112">
    <property type="entry name" value="Protein kinase-like (PK-like)"/>
    <property type="match status" value="1"/>
</dbReference>
<protein>
    <submittedName>
        <fullName evidence="7">Serine/threonine protein kinase</fullName>
    </submittedName>
</protein>
<dbReference type="CDD" id="cd14014">
    <property type="entry name" value="STKc_PknB_like"/>
    <property type="match status" value="1"/>
</dbReference>
<dbReference type="PROSITE" id="PS00108">
    <property type="entry name" value="PROTEIN_KINASE_ST"/>
    <property type="match status" value="1"/>
</dbReference>
<dbReference type="InterPro" id="IPR011009">
    <property type="entry name" value="Kinase-like_dom_sf"/>
</dbReference>
<evidence type="ECO:0000256" key="4">
    <source>
        <dbReference type="ARBA" id="ARBA00022840"/>
    </source>
</evidence>
<feature type="compositionally biased region" description="Basic and acidic residues" evidence="5">
    <location>
        <begin position="48"/>
        <end position="59"/>
    </location>
</feature>
<feature type="domain" description="Protein kinase" evidence="6">
    <location>
        <begin position="96"/>
        <end position="396"/>
    </location>
</feature>
<dbReference type="Gene3D" id="3.30.200.20">
    <property type="entry name" value="Phosphorylase Kinase, domain 1"/>
    <property type="match status" value="1"/>
</dbReference>
<keyword evidence="2" id="KW-0547">Nucleotide-binding</keyword>
<evidence type="ECO:0000313" key="7">
    <source>
        <dbReference type="EMBL" id="AWM35824.1"/>
    </source>
</evidence>
<dbReference type="PANTHER" id="PTHR43289">
    <property type="entry name" value="MITOGEN-ACTIVATED PROTEIN KINASE KINASE KINASE 20-RELATED"/>
    <property type="match status" value="1"/>
</dbReference>
<evidence type="ECO:0000256" key="3">
    <source>
        <dbReference type="ARBA" id="ARBA00022777"/>
    </source>
</evidence>
<keyword evidence="1" id="KW-0808">Transferase</keyword>
<dbReference type="Gene3D" id="1.10.510.10">
    <property type="entry name" value="Transferase(Phosphotransferase) domain 1"/>
    <property type="match status" value="1"/>
</dbReference>
<evidence type="ECO:0000256" key="1">
    <source>
        <dbReference type="ARBA" id="ARBA00022679"/>
    </source>
</evidence>